<dbReference type="PANTHER" id="PTHR30221:SF1">
    <property type="entry name" value="SMALL-CONDUCTANCE MECHANOSENSITIVE CHANNEL"/>
    <property type="match status" value="1"/>
</dbReference>
<dbReference type="SUPFAM" id="SSF82861">
    <property type="entry name" value="Mechanosensitive channel protein MscS (YggB), transmembrane region"/>
    <property type="match status" value="1"/>
</dbReference>
<dbReference type="InterPro" id="IPR049278">
    <property type="entry name" value="MS_channel_C"/>
</dbReference>
<accession>A0ABM9PHU3</accession>
<evidence type="ECO:0000259" key="8">
    <source>
        <dbReference type="Pfam" id="PF00924"/>
    </source>
</evidence>
<dbReference type="PANTHER" id="PTHR30221">
    <property type="entry name" value="SMALL-CONDUCTANCE MECHANOSENSITIVE CHANNEL"/>
    <property type="match status" value="1"/>
</dbReference>
<dbReference type="InterPro" id="IPR008910">
    <property type="entry name" value="MSC_TM_helix"/>
</dbReference>
<dbReference type="InterPro" id="IPR011066">
    <property type="entry name" value="MscS_channel_C_sf"/>
</dbReference>
<dbReference type="EMBL" id="CAXJRC010000004">
    <property type="protein sequence ID" value="CAL2105170.1"/>
    <property type="molecule type" value="Genomic_DNA"/>
</dbReference>
<feature type="transmembrane region" description="Helical" evidence="7">
    <location>
        <begin position="89"/>
        <end position="118"/>
    </location>
</feature>
<reference evidence="10 11" key="1">
    <citation type="submission" date="2024-05" db="EMBL/GenBank/DDBJ databases">
        <authorList>
            <person name="Duchaud E."/>
        </authorList>
    </citation>
    <scope>NUCLEOTIDE SEQUENCE [LARGE SCALE GENOMIC DNA]</scope>
    <source>
        <strain evidence="10">Ena-SAMPLE-TAB-13-05-2024-13:56:06:370-140305</strain>
    </source>
</reference>
<evidence type="ECO:0000256" key="4">
    <source>
        <dbReference type="ARBA" id="ARBA00022692"/>
    </source>
</evidence>
<comment type="similarity">
    <text evidence="2">Belongs to the MscS (TC 1.A.23) family.</text>
</comment>
<evidence type="ECO:0000256" key="3">
    <source>
        <dbReference type="ARBA" id="ARBA00022475"/>
    </source>
</evidence>
<evidence type="ECO:0000256" key="7">
    <source>
        <dbReference type="SAM" id="Phobius"/>
    </source>
</evidence>
<dbReference type="Proteomes" id="UP001497602">
    <property type="component" value="Unassembled WGS sequence"/>
</dbReference>
<dbReference type="Pfam" id="PF00924">
    <property type="entry name" value="MS_channel_2nd"/>
    <property type="match status" value="1"/>
</dbReference>
<dbReference type="InterPro" id="IPR006685">
    <property type="entry name" value="MscS_channel_2nd"/>
</dbReference>
<keyword evidence="11" id="KW-1185">Reference proteome</keyword>
<evidence type="ECO:0000313" key="10">
    <source>
        <dbReference type="EMBL" id="CAL2105170.1"/>
    </source>
</evidence>
<keyword evidence="4 7" id="KW-0812">Transmembrane</keyword>
<dbReference type="InterPro" id="IPR010920">
    <property type="entry name" value="LSM_dom_sf"/>
</dbReference>
<name>A0ABM9PHU3_9FLAO</name>
<dbReference type="Gene3D" id="1.10.287.1260">
    <property type="match status" value="1"/>
</dbReference>
<evidence type="ECO:0000256" key="5">
    <source>
        <dbReference type="ARBA" id="ARBA00022989"/>
    </source>
</evidence>
<evidence type="ECO:0000259" key="9">
    <source>
        <dbReference type="Pfam" id="PF21082"/>
    </source>
</evidence>
<comment type="subcellular location">
    <subcellularLocation>
        <location evidence="1">Cell membrane</location>
        <topology evidence="1">Multi-pass membrane protein</topology>
    </subcellularLocation>
</comment>
<dbReference type="InterPro" id="IPR011014">
    <property type="entry name" value="MscS_channel_TM-2"/>
</dbReference>
<keyword evidence="3" id="KW-1003">Cell membrane</keyword>
<dbReference type="InterPro" id="IPR023408">
    <property type="entry name" value="MscS_beta-dom_sf"/>
</dbReference>
<dbReference type="InterPro" id="IPR045275">
    <property type="entry name" value="MscS_archaea/bacteria_type"/>
</dbReference>
<dbReference type="Pfam" id="PF05552">
    <property type="entry name" value="MS_channel_1st_1"/>
    <property type="match status" value="1"/>
</dbReference>
<dbReference type="RefSeq" id="WP_348705766.1">
    <property type="nucleotide sequence ID" value="NZ_CAXIYA010000036.1"/>
</dbReference>
<evidence type="ECO:0000256" key="1">
    <source>
        <dbReference type="ARBA" id="ARBA00004651"/>
    </source>
</evidence>
<dbReference type="Pfam" id="PF21082">
    <property type="entry name" value="MS_channel_3rd"/>
    <property type="match status" value="1"/>
</dbReference>
<keyword evidence="6 7" id="KW-0472">Membrane</keyword>
<evidence type="ECO:0000256" key="6">
    <source>
        <dbReference type="ARBA" id="ARBA00023136"/>
    </source>
</evidence>
<feature type="transmembrane region" description="Helical" evidence="7">
    <location>
        <begin position="60"/>
        <end position="83"/>
    </location>
</feature>
<proteinExistence type="inferred from homology"/>
<gene>
    <name evidence="10" type="ORF">T190115A13A_130045</name>
</gene>
<dbReference type="Gene3D" id="3.30.70.100">
    <property type="match status" value="1"/>
</dbReference>
<dbReference type="SUPFAM" id="SSF82689">
    <property type="entry name" value="Mechanosensitive channel protein MscS (YggB), C-terminal domain"/>
    <property type="match status" value="1"/>
</dbReference>
<evidence type="ECO:0000256" key="2">
    <source>
        <dbReference type="ARBA" id="ARBA00008017"/>
    </source>
</evidence>
<sequence length="274" mass="30049">MTSISIEKILNLIQEKAIEYIPKLLLGAIILWLGMKLANRLIAFLNKTLKKAGFDDTIRPFLVSMFNFILKGALLLVTASILGVNLSSLVALLAAIGFAIGMALQGSLGNFASGILILTLKPYKSGDWIQIEDKFGKVEEIGIFSTTIVSPGNKTLIIPNSKITDGVVTNFSKKGIVRLEISVTMPYAESFPRVRSIIKTSIKNIDNILEDPVTEIGIENFDSHSIEVAVRPYVHPENFWQVTFDTHEAIKKAFSDHKIQVAYSEGIELGAIGS</sequence>
<feature type="domain" description="Mechanosensitive ion channel MscS" evidence="8">
    <location>
        <begin position="107"/>
        <end position="173"/>
    </location>
</feature>
<feature type="domain" description="Mechanosensitive ion channel MscS C-terminal" evidence="9">
    <location>
        <begin position="180"/>
        <end position="260"/>
    </location>
</feature>
<dbReference type="SUPFAM" id="SSF50182">
    <property type="entry name" value="Sm-like ribonucleoproteins"/>
    <property type="match status" value="1"/>
</dbReference>
<keyword evidence="5 7" id="KW-1133">Transmembrane helix</keyword>
<comment type="caution">
    <text evidence="10">The sequence shown here is derived from an EMBL/GenBank/DDBJ whole genome shotgun (WGS) entry which is preliminary data.</text>
</comment>
<evidence type="ECO:0000313" key="11">
    <source>
        <dbReference type="Proteomes" id="UP001497602"/>
    </source>
</evidence>
<protein>
    <submittedName>
        <fullName evidence="10">Small conductance mechanosensitive channel</fullName>
    </submittedName>
</protein>
<feature type="transmembrane region" description="Helical" evidence="7">
    <location>
        <begin position="20"/>
        <end position="39"/>
    </location>
</feature>
<dbReference type="Gene3D" id="2.30.30.60">
    <property type="match status" value="1"/>
</dbReference>
<organism evidence="10 11">
    <name type="scientific">Tenacibaculum vairaonense</name>
    <dbReference type="NCBI Taxonomy" id="3137860"/>
    <lineage>
        <taxon>Bacteria</taxon>
        <taxon>Pseudomonadati</taxon>
        <taxon>Bacteroidota</taxon>
        <taxon>Flavobacteriia</taxon>
        <taxon>Flavobacteriales</taxon>
        <taxon>Flavobacteriaceae</taxon>
        <taxon>Tenacibaculum</taxon>
    </lineage>
</organism>